<dbReference type="EMBL" id="OIVN01006149">
    <property type="protein sequence ID" value="SPD26262.1"/>
    <property type="molecule type" value="Genomic_DNA"/>
</dbReference>
<evidence type="ECO:0000313" key="1">
    <source>
        <dbReference type="EMBL" id="SPD26262.1"/>
    </source>
</evidence>
<reference evidence="1" key="1">
    <citation type="submission" date="2018-02" db="EMBL/GenBank/DDBJ databases">
        <authorList>
            <person name="Cohen D.B."/>
            <person name="Kent A.D."/>
        </authorList>
    </citation>
    <scope>NUCLEOTIDE SEQUENCE</scope>
</reference>
<accession>A0A2N9IN44</accession>
<name>A0A2N9IN44_FAGSY</name>
<dbReference type="AlphaFoldDB" id="A0A2N9IN44"/>
<sequence>MNSLVNKSENENSFGYYACKFGSSDADLVSNFYGSSDVDLVSSFHGSSGADMVSNFNRLINVGCD</sequence>
<protein>
    <submittedName>
        <fullName evidence="1">Uncharacterized protein</fullName>
    </submittedName>
</protein>
<organism evidence="1">
    <name type="scientific">Fagus sylvatica</name>
    <name type="common">Beechnut</name>
    <dbReference type="NCBI Taxonomy" id="28930"/>
    <lineage>
        <taxon>Eukaryota</taxon>
        <taxon>Viridiplantae</taxon>
        <taxon>Streptophyta</taxon>
        <taxon>Embryophyta</taxon>
        <taxon>Tracheophyta</taxon>
        <taxon>Spermatophyta</taxon>
        <taxon>Magnoliopsida</taxon>
        <taxon>eudicotyledons</taxon>
        <taxon>Gunneridae</taxon>
        <taxon>Pentapetalae</taxon>
        <taxon>rosids</taxon>
        <taxon>fabids</taxon>
        <taxon>Fagales</taxon>
        <taxon>Fagaceae</taxon>
        <taxon>Fagus</taxon>
    </lineage>
</organism>
<proteinExistence type="predicted"/>
<gene>
    <name evidence="1" type="ORF">FSB_LOCUS54144</name>
</gene>